<dbReference type="Gene3D" id="3.40.30.10">
    <property type="entry name" value="Glutaredoxin"/>
    <property type="match status" value="1"/>
</dbReference>
<dbReference type="Proteomes" id="UP000515908">
    <property type="component" value="Chromosome 11"/>
</dbReference>
<keyword evidence="2" id="KW-0472">Membrane</keyword>
<feature type="transmembrane region" description="Helical" evidence="2">
    <location>
        <begin position="218"/>
        <end position="248"/>
    </location>
</feature>
<dbReference type="EMBL" id="LR877155">
    <property type="protein sequence ID" value="CAD2218501.1"/>
    <property type="molecule type" value="Genomic_DNA"/>
</dbReference>
<dbReference type="AlphaFoldDB" id="A0A7G2CHQ7"/>
<accession>A0A7G2CHQ7</accession>
<evidence type="ECO:0000313" key="4">
    <source>
        <dbReference type="Proteomes" id="UP000515908"/>
    </source>
</evidence>
<proteinExistence type="predicted"/>
<dbReference type="VEuPathDB" id="TriTrypDB:ADEAN_000599000"/>
<keyword evidence="4" id="KW-1185">Reference proteome</keyword>
<gene>
    <name evidence="3" type="ORF">ADEAN_000599000</name>
</gene>
<feature type="region of interest" description="Disordered" evidence="1">
    <location>
        <begin position="30"/>
        <end position="63"/>
    </location>
</feature>
<evidence type="ECO:0000313" key="3">
    <source>
        <dbReference type="EMBL" id="CAD2218501.1"/>
    </source>
</evidence>
<organism evidence="3 4">
    <name type="scientific">Angomonas deanei</name>
    <dbReference type="NCBI Taxonomy" id="59799"/>
    <lineage>
        <taxon>Eukaryota</taxon>
        <taxon>Discoba</taxon>
        <taxon>Euglenozoa</taxon>
        <taxon>Kinetoplastea</taxon>
        <taxon>Metakinetoplastina</taxon>
        <taxon>Trypanosomatida</taxon>
        <taxon>Trypanosomatidae</taxon>
        <taxon>Strigomonadinae</taxon>
        <taxon>Angomonas</taxon>
    </lineage>
</organism>
<protein>
    <submittedName>
        <fullName evidence="3">Uncharacterized protein</fullName>
    </submittedName>
</protein>
<dbReference type="OrthoDB" id="409136at2759"/>
<keyword evidence="2" id="KW-1133">Transmembrane helix</keyword>
<name>A0A7G2CHQ7_9TRYP</name>
<evidence type="ECO:0000256" key="1">
    <source>
        <dbReference type="SAM" id="MobiDB-lite"/>
    </source>
</evidence>
<reference evidence="3 4" key="1">
    <citation type="submission" date="2020-08" db="EMBL/GenBank/DDBJ databases">
        <authorList>
            <person name="Newling K."/>
            <person name="Davey J."/>
            <person name="Forrester S."/>
        </authorList>
    </citation>
    <scope>NUCLEOTIDE SEQUENCE [LARGE SCALE GENOMIC DNA]</scope>
    <source>
        <strain evidence="4">Crithidia deanei Carvalho (ATCC PRA-265)</strain>
    </source>
</reference>
<evidence type="ECO:0000256" key="2">
    <source>
        <dbReference type="SAM" id="Phobius"/>
    </source>
</evidence>
<sequence length="261" mass="30669">MMNYFQNKSSNYVVRDKNKNKNINNNIINNTISIPSSNHTSNHNNNSSTLKPVNQHHNNNQNNNNFEISAEAIEIPISSKRRSSIEYVRQEQSPSVPKTPLCDGHAAWLAIPFHEKQMIKYLRKKFKVDTLPQIVVLEVDSFYSNQNNSENNKNNNVFVKMITREGKTLINRDEKARHFPWREHDEEVYRLLMKYSARFFNKNNNNGNRRRGRWRRSVYGKVFDFPTTTILLIVIISIVLLALGYYFMFYKKSVGGRLTTY</sequence>
<keyword evidence="2" id="KW-0812">Transmembrane</keyword>